<evidence type="ECO:0000313" key="2">
    <source>
        <dbReference type="EMBL" id="MBL6449520.1"/>
    </source>
</evidence>
<dbReference type="EMBL" id="JAEUGD010000066">
    <property type="protein sequence ID" value="MBL6449520.1"/>
    <property type="molecule type" value="Genomic_DNA"/>
</dbReference>
<feature type="transmembrane region" description="Helical" evidence="1">
    <location>
        <begin position="167"/>
        <end position="191"/>
    </location>
</feature>
<dbReference type="Proteomes" id="UP000614216">
    <property type="component" value="Unassembled WGS sequence"/>
</dbReference>
<organism evidence="2 3">
    <name type="scientific">Fulvivirga marina</name>
    <dbReference type="NCBI Taxonomy" id="2494733"/>
    <lineage>
        <taxon>Bacteria</taxon>
        <taxon>Pseudomonadati</taxon>
        <taxon>Bacteroidota</taxon>
        <taxon>Cytophagia</taxon>
        <taxon>Cytophagales</taxon>
        <taxon>Fulvivirgaceae</taxon>
        <taxon>Fulvivirga</taxon>
    </lineage>
</organism>
<feature type="transmembrane region" description="Helical" evidence="1">
    <location>
        <begin position="226"/>
        <end position="250"/>
    </location>
</feature>
<keyword evidence="1" id="KW-0812">Transmembrane</keyword>
<dbReference type="AlphaFoldDB" id="A0A937G3W5"/>
<keyword evidence="1" id="KW-1133">Transmembrane helix</keyword>
<comment type="caution">
    <text evidence="2">The sequence shown here is derived from an EMBL/GenBank/DDBJ whole genome shotgun (WGS) entry which is preliminary data.</text>
</comment>
<accession>A0A937G3W5</accession>
<evidence type="ECO:0000313" key="3">
    <source>
        <dbReference type="Proteomes" id="UP000614216"/>
    </source>
</evidence>
<feature type="transmembrane region" description="Helical" evidence="1">
    <location>
        <begin position="79"/>
        <end position="100"/>
    </location>
</feature>
<protein>
    <submittedName>
        <fullName evidence="2">DUF3667 domain-containing protein</fullName>
    </submittedName>
</protein>
<name>A0A937G3W5_9BACT</name>
<sequence>MEQKPSSHCINCSAKVEAVYCSQCGQKVEVNKLKWNTILSEVNQRVLGLDNKFAKTVRDLTIRPGHVVQLFIDGNRVKYIGPVGYLFILSTIYVLCVSILNVDMVEFTRNTSDIFTGQNAQGTKAEGLHRMLMDNLKIVSFALIPFFTLSTYILFRKKGYNLLETSVLIFYTHAHPLLLSFMALFAFKFWGVSGNSYVFPISIFFYAFGCASFYSGNKVMNFVKGLLGFTFGFILFAFLIAAFVILMLVVDNELARSILGQ</sequence>
<gene>
    <name evidence="2" type="ORF">JMN32_24625</name>
</gene>
<dbReference type="InterPro" id="IPR022134">
    <property type="entry name" value="DUF3667"/>
</dbReference>
<evidence type="ECO:0000256" key="1">
    <source>
        <dbReference type="SAM" id="Phobius"/>
    </source>
</evidence>
<keyword evidence="1" id="KW-0472">Membrane</keyword>
<reference evidence="2" key="1">
    <citation type="submission" date="2021-01" db="EMBL/GenBank/DDBJ databases">
        <title>Fulvivirga kasyanovii gen. nov., sp nov., a novel member of the phylum Bacteroidetes isolated from seawater in a mussel farm.</title>
        <authorList>
            <person name="Zhao L.-H."/>
            <person name="Wang Z.-J."/>
        </authorList>
    </citation>
    <scope>NUCLEOTIDE SEQUENCE</scope>
    <source>
        <strain evidence="2">29W222</strain>
    </source>
</reference>
<dbReference type="RefSeq" id="WP_202859038.1">
    <property type="nucleotide sequence ID" value="NZ_JAEUGD010000066.1"/>
</dbReference>
<proteinExistence type="predicted"/>
<feature type="transmembrane region" description="Helical" evidence="1">
    <location>
        <begin position="138"/>
        <end position="155"/>
    </location>
</feature>
<feature type="transmembrane region" description="Helical" evidence="1">
    <location>
        <begin position="197"/>
        <end position="214"/>
    </location>
</feature>
<dbReference type="Pfam" id="PF12412">
    <property type="entry name" value="DUF3667"/>
    <property type="match status" value="1"/>
</dbReference>
<keyword evidence="3" id="KW-1185">Reference proteome</keyword>